<dbReference type="InterPro" id="IPR023346">
    <property type="entry name" value="Lysozyme-like_dom_sf"/>
</dbReference>
<dbReference type="SUPFAM" id="SSF48435">
    <property type="entry name" value="Bacterial muramidases"/>
    <property type="match status" value="1"/>
</dbReference>
<keyword evidence="6" id="KW-1185">Reference proteome</keyword>
<protein>
    <submittedName>
        <fullName evidence="5">Murein transglycosylase</fullName>
    </submittedName>
</protein>
<dbReference type="InterPro" id="IPR037061">
    <property type="entry name" value="Lytic_TGlycoase_superhlx_L_sf"/>
</dbReference>
<comment type="caution">
    <text evidence="5">The sequence shown here is derived from an EMBL/GenBank/DDBJ whole genome shotgun (WGS) entry which is preliminary data.</text>
</comment>
<proteinExistence type="inferred from homology"/>
<evidence type="ECO:0000256" key="2">
    <source>
        <dbReference type="ARBA" id="ARBA00022729"/>
    </source>
</evidence>
<dbReference type="PANTHER" id="PTHR37423">
    <property type="entry name" value="SOLUBLE LYTIC MUREIN TRANSGLYCOSYLASE-RELATED"/>
    <property type="match status" value="1"/>
</dbReference>
<accession>A0ABQ2YYA5</accession>
<sequence>MATLLKCLVIGEDEQVCDPQPRRHVAMRQLSIARRLSALFLALSLNLSLAATSQASDSAMREALDAARNQQWDKVDQTAIDGHLLAGYVDYHRLRGRLPYAEPSEVLAFIERHADSPLSEWMRGQAISRYGDAGRYGSLLAISDGEPDGVERQCHYYTALLGSDPDKAAEGGRKLWHVGQSQPSACDTLFDTLRAKGAISDQDVWERMMLAWQSGESGLMNYLGRQLGNEWQGALAAVERLRRDFAAVTRVPARVGPQGRGSGAMFAAAMHGFTRADTEAALEAWRKIAPHLEIDSEYRHAIEHDLAFYSMVREVRNNRGWVDEALPRLADADLLELRVRRALAERDWRGVIDWVHMMPDEPRQEARWQYWLGRALEQLGDQQTANQAYAAAADERSFFGFAAADRLGQPYSLNLERAGFNEEYRREVEQWPVVQRTEALMRIGEQGLANSEWYTAVARASEGEARALADYALRRGWYAKLVQTTITAGMWDALDWRFPQAYRDLFLKWGNATGVDPYLLMGIARRESAYNADVLSPAGARGLMQLMPATATLVSRKLGIADPGPYGVLDPDVNIRLGSTYIRDMLDRYRGNRLAATAAYNAGPGRVDRWLREANQEFDLFVESIPYHETRNYVQAVMSYRVIFESLANGGDTADVAMLSADETNGRYNASLLARN</sequence>
<dbReference type="Pfam" id="PF01464">
    <property type="entry name" value="SLT"/>
    <property type="match status" value="1"/>
</dbReference>
<dbReference type="Pfam" id="PF14718">
    <property type="entry name" value="SLT_L"/>
    <property type="match status" value="1"/>
</dbReference>
<dbReference type="InterPro" id="IPR012289">
    <property type="entry name" value="Lytic_TGlycosylase_superhlx_L"/>
</dbReference>
<dbReference type="InterPro" id="IPR000189">
    <property type="entry name" value="Transglyc_AS"/>
</dbReference>
<dbReference type="Gene3D" id="1.10.1240.20">
    <property type="entry name" value="Lytic transglycosylase, superhelical linker domain"/>
    <property type="match status" value="1"/>
</dbReference>
<dbReference type="CDD" id="cd13401">
    <property type="entry name" value="Slt70-like"/>
    <property type="match status" value="1"/>
</dbReference>
<keyword evidence="2" id="KW-0732">Signal</keyword>
<evidence type="ECO:0000313" key="6">
    <source>
        <dbReference type="Proteomes" id="UP000653056"/>
    </source>
</evidence>
<dbReference type="InterPro" id="IPR008939">
    <property type="entry name" value="Lytic_TGlycosylase_superhlx_U"/>
</dbReference>
<dbReference type="PROSITE" id="PS00922">
    <property type="entry name" value="TRANSGLYCOSYLASE"/>
    <property type="match status" value="1"/>
</dbReference>
<gene>
    <name evidence="5" type="ORF">GCM10007160_25120</name>
</gene>
<dbReference type="PANTHER" id="PTHR37423:SF5">
    <property type="entry name" value="SOLUBLE LYTIC MUREIN TRANSGLYCOSYLASE"/>
    <property type="match status" value="1"/>
</dbReference>
<evidence type="ECO:0000259" key="4">
    <source>
        <dbReference type="Pfam" id="PF14718"/>
    </source>
</evidence>
<name>A0ABQ2YYA5_9GAMM</name>
<dbReference type="Gene3D" id="1.25.20.10">
    <property type="entry name" value="Bacterial muramidases"/>
    <property type="match status" value="1"/>
</dbReference>
<feature type="domain" description="Transglycosylase SLT" evidence="3">
    <location>
        <begin position="505"/>
        <end position="616"/>
    </location>
</feature>
<dbReference type="Gene3D" id="1.10.530.10">
    <property type="match status" value="1"/>
</dbReference>
<evidence type="ECO:0000313" key="5">
    <source>
        <dbReference type="EMBL" id="GGX96486.1"/>
    </source>
</evidence>
<evidence type="ECO:0000256" key="1">
    <source>
        <dbReference type="ARBA" id="ARBA00007734"/>
    </source>
</evidence>
<dbReference type="EMBL" id="BMXS01000012">
    <property type="protein sequence ID" value="GGX96486.1"/>
    <property type="molecule type" value="Genomic_DNA"/>
</dbReference>
<dbReference type="Proteomes" id="UP000653056">
    <property type="component" value="Unassembled WGS sequence"/>
</dbReference>
<organism evidence="5 6">
    <name type="scientific">Litchfieldella qijiaojingensis</name>
    <dbReference type="NCBI Taxonomy" id="980347"/>
    <lineage>
        <taxon>Bacteria</taxon>
        <taxon>Pseudomonadati</taxon>
        <taxon>Pseudomonadota</taxon>
        <taxon>Gammaproteobacteria</taxon>
        <taxon>Oceanospirillales</taxon>
        <taxon>Halomonadaceae</taxon>
        <taxon>Litchfieldella</taxon>
    </lineage>
</organism>
<comment type="similarity">
    <text evidence="1">Belongs to the transglycosylase Slt family.</text>
</comment>
<reference evidence="6" key="1">
    <citation type="journal article" date="2019" name="Int. J. Syst. Evol. Microbiol.">
        <title>The Global Catalogue of Microorganisms (GCM) 10K type strain sequencing project: providing services to taxonomists for standard genome sequencing and annotation.</title>
        <authorList>
            <consortium name="The Broad Institute Genomics Platform"/>
            <consortium name="The Broad Institute Genome Sequencing Center for Infectious Disease"/>
            <person name="Wu L."/>
            <person name="Ma J."/>
        </authorList>
    </citation>
    <scope>NUCLEOTIDE SEQUENCE [LARGE SCALE GENOMIC DNA]</scope>
    <source>
        <strain evidence="6">KCTC 22228</strain>
    </source>
</reference>
<dbReference type="SUPFAM" id="SSF53955">
    <property type="entry name" value="Lysozyme-like"/>
    <property type="match status" value="1"/>
</dbReference>
<evidence type="ECO:0000259" key="3">
    <source>
        <dbReference type="Pfam" id="PF01464"/>
    </source>
</evidence>
<dbReference type="InterPro" id="IPR008258">
    <property type="entry name" value="Transglycosylase_SLT_dom_1"/>
</dbReference>
<feature type="domain" description="Lytic transglycosylase superhelical linker" evidence="4">
    <location>
        <begin position="428"/>
        <end position="494"/>
    </location>
</feature>